<keyword evidence="6 10" id="KW-0648">Protein biosynthesis</keyword>
<dbReference type="InterPro" id="IPR003789">
    <property type="entry name" value="Asn/Gln_tRNA_amidoTrase-B-like"/>
</dbReference>
<keyword evidence="5 10" id="KW-0067">ATP-binding</keyword>
<dbReference type="InterPro" id="IPR006075">
    <property type="entry name" value="Asn/Gln-tRNA_Trfase_suB/E_cat"/>
</dbReference>
<dbReference type="Pfam" id="PF02934">
    <property type="entry name" value="GatB_N"/>
    <property type="match status" value="1"/>
</dbReference>
<evidence type="ECO:0000259" key="11">
    <source>
        <dbReference type="SMART" id="SM00845"/>
    </source>
</evidence>
<dbReference type="SMART" id="SM00845">
    <property type="entry name" value="GatB_Yqey"/>
    <property type="match status" value="1"/>
</dbReference>
<dbReference type="InterPro" id="IPR017959">
    <property type="entry name" value="Asn/Gln-tRNA_amidoTrfase_suB/E"/>
</dbReference>
<dbReference type="InterPro" id="IPR023168">
    <property type="entry name" value="GatB_Yqey_C_2"/>
</dbReference>
<dbReference type="NCBIfam" id="NF004012">
    <property type="entry name" value="PRK05477.1-2"/>
    <property type="match status" value="1"/>
</dbReference>
<dbReference type="Gene3D" id="1.10.150.380">
    <property type="entry name" value="GatB domain, N-terminal subdomain"/>
    <property type="match status" value="1"/>
</dbReference>
<dbReference type="InterPro" id="IPR017958">
    <property type="entry name" value="Gln-tRNA_amidoTrfase_suB_CS"/>
</dbReference>
<dbReference type="InterPro" id="IPR042114">
    <property type="entry name" value="GatB_C_1"/>
</dbReference>
<dbReference type="FunFam" id="1.10.10.410:FF:000001">
    <property type="entry name" value="Aspartyl/glutamyl-tRNA(Asn/Gln) amidotransferase subunit B"/>
    <property type="match status" value="1"/>
</dbReference>
<name>A0A1F4XHB2_9BACT</name>
<comment type="subunit">
    <text evidence="2 10">Heterotrimer of A, B and C subunits.</text>
</comment>
<dbReference type="GO" id="GO:0050566">
    <property type="term" value="F:asparaginyl-tRNA synthase (glutamine-hydrolyzing) activity"/>
    <property type="evidence" value="ECO:0007669"/>
    <property type="project" value="RHEA"/>
</dbReference>
<evidence type="ECO:0000256" key="9">
    <source>
        <dbReference type="ARBA" id="ARBA00047913"/>
    </source>
</evidence>
<dbReference type="GO" id="GO:0006412">
    <property type="term" value="P:translation"/>
    <property type="evidence" value="ECO:0007669"/>
    <property type="project" value="UniProtKB-UniRule"/>
</dbReference>
<accession>A0A1F4XHB2</accession>
<comment type="similarity">
    <text evidence="1 10">Belongs to the GatB/GatE family. GatB subfamily.</text>
</comment>
<dbReference type="EMBL" id="MEWS01000052">
    <property type="protein sequence ID" value="OGC81077.1"/>
    <property type="molecule type" value="Genomic_DNA"/>
</dbReference>
<evidence type="ECO:0000256" key="4">
    <source>
        <dbReference type="ARBA" id="ARBA00022741"/>
    </source>
</evidence>
<dbReference type="GO" id="GO:0070681">
    <property type="term" value="P:glutaminyl-tRNAGln biosynthesis via transamidation"/>
    <property type="evidence" value="ECO:0007669"/>
    <property type="project" value="TreeGrafter"/>
</dbReference>
<evidence type="ECO:0000256" key="3">
    <source>
        <dbReference type="ARBA" id="ARBA00022598"/>
    </source>
</evidence>
<evidence type="ECO:0000256" key="7">
    <source>
        <dbReference type="ARBA" id="ARBA00024799"/>
    </source>
</evidence>
<comment type="catalytic activity">
    <reaction evidence="9 10">
        <text>L-glutamyl-tRNA(Gln) + L-glutamine + ATP + H2O = L-glutaminyl-tRNA(Gln) + L-glutamate + ADP + phosphate + H(+)</text>
        <dbReference type="Rhea" id="RHEA:17521"/>
        <dbReference type="Rhea" id="RHEA-COMP:9681"/>
        <dbReference type="Rhea" id="RHEA-COMP:9684"/>
        <dbReference type="ChEBI" id="CHEBI:15377"/>
        <dbReference type="ChEBI" id="CHEBI:15378"/>
        <dbReference type="ChEBI" id="CHEBI:29985"/>
        <dbReference type="ChEBI" id="CHEBI:30616"/>
        <dbReference type="ChEBI" id="CHEBI:43474"/>
        <dbReference type="ChEBI" id="CHEBI:58359"/>
        <dbReference type="ChEBI" id="CHEBI:78520"/>
        <dbReference type="ChEBI" id="CHEBI:78521"/>
        <dbReference type="ChEBI" id="CHEBI:456216"/>
    </reaction>
</comment>
<comment type="function">
    <text evidence="7 10">Allows the formation of correctly charged Asn-tRNA(Asn) or Gln-tRNA(Gln) through the transamidation of misacylated Asp-tRNA(Asn) or Glu-tRNA(Gln) in organisms which lack either or both of asparaginyl-tRNA or glutaminyl-tRNA synthetases. The reaction takes place in the presence of glutamine and ATP through an activated phospho-Asp-tRNA(Asn) or phospho-Glu-tRNA(Gln).</text>
</comment>
<keyword evidence="3 10" id="KW-0436">Ligase</keyword>
<gene>
    <name evidence="10" type="primary">gatB</name>
    <name evidence="12" type="ORF">A2788_00040</name>
</gene>
<evidence type="ECO:0000256" key="10">
    <source>
        <dbReference type="HAMAP-Rule" id="MF_00121"/>
    </source>
</evidence>
<sequence>MTASKYQPIIGLEIHARIATKSKLFCRCANEAGEIKPNTNICPICTGMPGQLPLFNEKALEYGVKTALALNCEIPSSARFDRKNYFYPDLPKGFQISQYNQPIALRGKLTIFLPSPQKTGLAEKTINITRLHLEDDAGKLTHVGEVSLVDFNRSGTPLMEIVTEPDLRSAEEAKIFLQEMRNLLRTVGTSEANMEKGQMRCDANVSLQVTKADGSKVSTPISEIKNLNSFRAVDKALSFEIERLQEQWEQEGKTRAEVGKVTVGWNPDKEMTFIQRTKEETHDYRYFPEPDLPALAIASDFVERLRAELPELPLARFQRMKAAYELADEDARILVSKQELANYYEAVTKASKNAKATTRWLLNEFQAAKPAEAAWTDITESPVQPAQIAALIKLIDAGKITGKIAKDIFGQMLASGKDPAALVADMGVEQVSDAGELEAICQAVIKENPDPAAQVRQGKAQAITFLIGKVMQKSKGQANPGMVNQILKKLLK</sequence>
<evidence type="ECO:0000256" key="5">
    <source>
        <dbReference type="ARBA" id="ARBA00022840"/>
    </source>
</evidence>
<dbReference type="InterPro" id="IPR014746">
    <property type="entry name" value="Gln_synth/guanido_kin_cat_dom"/>
</dbReference>
<dbReference type="EC" id="6.3.5.-" evidence="10"/>
<evidence type="ECO:0000256" key="6">
    <source>
        <dbReference type="ARBA" id="ARBA00022917"/>
    </source>
</evidence>
<comment type="caution">
    <text evidence="12">The sequence shown here is derived from an EMBL/GenBank/DDBJ whole genome shotgun (WGS) entry which is preliminary data.</text>
</comment>
<evidence type="ECO:0000256" key="2">
    <source>
        <dbReference type="ARBA" id="ARBA00011123"/>
    </source>
</evidence>
<dbReference type="SUPFAM" id="SSF55931">
    <property type="entry name" value="Glutamine synthetase/guanido kinase"/>
    <property type="match status" value="1"/>
</dbReference>
<dbReference type="AlphaFoldDB" id="A0A1F4XHB2"/>
<evidence type="ECO:0000313" key="12">
    <source>
        <dbReference type="EMBL" id="OGC81077.1"/>
    </source>
</evidence>
<dbReference type="InterPro" id="IPR004413">
    <property type="entry name" value="GatB"/>
</dbReference>
<dbReference type="Gene3D" id="1.10.10.410">
    <property type="match status" value="1"/>
</dbReference>
<dbReference type="Pfam" id="PF02637">
    <property type="entry name" value="GatB_Yqey"/>
    <property type="match status" value="1"/>
</dbReference>
<feature type="domain" description="Asn/Gln amidotransferase" evidence="11">
    <location>
        <begin position="342"/>
        <end position="491"/>
    </location>
</feature>
<protein>
    <recommendedName>
        <fullName evidence="10">Aspartyl/glutamyl-tRNA(Asn/Gln) amidotransferase subunit B</fullName>
        <shortName evidence="10">Asp/Glu-ADT subunit B</shortName>
        <ecNumber evidence="10">6.3.5.-</ecNumber>
    </recommendedName>
</protein>
<proteinExistence type="inferred from homology"/>
<keyword evidence="4 10" id="KW-0547">Nucleotide-binding</keyword>
<dbReference type="SUPFAM" id="SSF89095">
    <property type="entry name" value="GatB/YqeY motif"/>
    <property type="match status" value="1"/>
</dbReference>
<dbReference type="InterPro" id="IPR018027">
    <property type="entry name" value="Asn/Gln_amidotransferase"/>
</dbReference>
<organism evidence="12 13">
    <name type="scientific">Candidatus Abawacabacteria bacterium RIFCSPHIGHO2_01_FULL_46_8</name>
    <dbReference type="NCBI Taxonomy" id="1817815"/>
    <lineage>
        <taxon>Bacteria</taxon>
        <taxon>Candidatus Abawacaibacteriota</taxon>
    </lineage>
</organism>
<dbReference type="GO" id="GO:0005524">
    <property type="term" value="F:ATP binding"/>
    <property type="evidence" value="ECO:0007669"/>
    <property type="project" value="UniProtKB-KW"/>
</dbReference>
<dbReference type="NCBIfam" id="TIGR00133">
    <property type="entry name" value="gatB"/>
    <property type="match status" value="1"/>
</dbReference>
<reference evidence="12 13" key="1">
    <citation type="journal article" date="2016" name="Nat. Commun.">
        <title>Thousands of microbial genomes shed light on interconnected biogeochemical processes in an aquifer system.</title>
        <authorList>
            <person name="Anantharaman K."/>
            <person name="Brown C.T."/>
            <person name="Hug L.A."/>
            <person name="Sharon I."/>
            <person name="Castelle C.J."/>
            <person name="Probst A.J."/>
            <person name="Thomas B.C."/>
            <person name="Singh A."/>
            <person name="Wilkins M.J."/>
            <person name="Karaoz U."/>
            <person name="Brodie E.L."/>
            <person name="Williams K.H."/>
            <person name="Hubbard S.S."/>
            <person name="Banfield J.F."/>
        </authorList>
    </citation>
    <scope>NUCLEOTIDE SEQUENCE [LARGE SCALE GENOMIC DNA]</scope>
</reference>
<dbReference type="Proteomes" id="UP000177521">
    <property type="component" value="Unassembled WGS sequence"/>
</dbReference>
<evidence type="ECO:0000256" key="8">
    <source>
        <dbReference type="ARBA" id="ARBA00047380"/>
    </source>
</evidence>
<dbReference type="GO" id="GO:0050567">
    <property type="term" value="F:glutaminyl-tRNA synthase (glutamine-hydrolyzing) activity"/>
    <property type="evidence" value="ECO:0007669"/>
    <property type="project" value="UniProtKB-UniRule"/>
</dbReference>
<evidence type="ECO:0000256" key="1">
    <source>
        <dbReference type="ARBA" id="ARBA00005306"/>
    </source>
</evidence>
<dbReference type="HAMAP" id="MF_00121">
    <property type="entry name" value="GatB"/>
    <property type="match status" value="1"/>
</dbReference>
<dbReference type="PANTHER" id="PTHR11659:SF0">
    <property type="entry name" value="GLUTAMYL-TRNA(GLN) AMIDOTRANSFERASE SUBUNIT B, MITOCHONDRIAL"/>
    <property type="match status" value="1"/>
</dbReference>
<dbReference type="PANTHER" id="PTHR11659">
    <property type="entry name" value="GLUTAMYL-TRNA GLN AMIDOTRANSFERASE SUBUNIT B MITOCHONDRIAL AND PROKARYOTIC PET112-RELATED"/>
    <property type="match status" value="1"/>
</dbReference>
<comment type="catalytic activity">
    <reaction evidence="8 10">
        <text>L-aspartyl-tRNA(Asn) + L-glutamine + ATP + H2O = L-asparaginyl-tRNA(Asn) + L-glutamate + ADP + phosphate + 2 H(+)</text>
        <dbReference type="Rhea" id="RHEA:14513"/>
        <dbReference type="Rhea" id="RHEA-COMP:9674"/>
        <dbReference type="Rhea" id="RHEA-COMP:9677"/>
        <dbReference type="ChEBI" id="CHEBI:15377"/>
        <dbReference type="ChEBI" id="CHEBI:15378"/>
        <dbReference type="ChEBI" id="CHEBI:29985"/>
        <dbReference type="ChEBI" id="CHEBI:30616"/>
        <dbReference type="ChEBI" id="CHEBI:43474"/>
        <dbReference type="ChEBI" id="CHEBI:58359"/>
        <dbReference type="ChEBI" id="CHEBI:78515"/>
        <dbReference type="ChEBI" id="CHEBI:78516"/>
        <dbReference type="ChEBI" id="CHEBI:456216"/>
    </reaction>
</comment>
<evidence type="ECO:0000313" key="13">
    <source>
        <dbReference type="Proteomes" id="UP000177521"/>
    </source>
</evidence>
<dbReference type="NCBIfam" id="NF004014">
    <property type="entry name" value="PRK05477.1-4"/>
    <property type="match status" value="1"/>
</dbReference>
<dbReference type="PROSITE" id="PS01234">
    <property type="entry name" value="GATB"/>
    <property type="match status" value="1"/>
</dbReference>